<dbReference type="RefSeq" id="WP_247247602.1">
    <property type="nucleotide sequence ID" value="NZ_JAGJBZ010000007.1"/>
</dbReference>
<reference evidence="1 2" key="1">
    <citation type="journal article" date="2023" name="Microb. Genom.">
        <title>Mesoterricola silvestris gen. nov., sp. nov., Mesoterricola sediminis sp. nov., Geothrix oryzae sp. nov., Geothrix edaphica sp. nov., Geothrix rubra sp. nov., and Geothrix limicola sp. nov., six novel members of Acidobacteriota isolated from soils.</title>
        <authorList>
            <person name="Weisberg A.J."/>
            <person name="Pearce E."/>
            <person name="Kramer C.G."/>
            <person name="Chang J.H."/>
            <person name="Clarke C.R."/>
        </authorList>
    </citation>
    <scope>NUCLEOTIDE SEQUENCE [LARGE SCALE GENOMIC DNA]</scope>
    <source>
        <strain evidence="1 2">NRRL_B-2795</strain>
    </source>
</reference>
<dbReference type="Proteomes" id="UP001271723">
    <property type="component" value="Unassembled WGS sequence"/>
</dbReference>
<gene>
    <name evidence="1" type="ORF">PV517_46410</name>
</gene>
<accession>A0ABU4LLR5</accession>
<evidence type="ECO:0000313" key="2">
    <source>
        <dbReference type="Proteomes" id="UP001271723"/>
    </source>
</evidence>
<name>A0ABU4LLR5_9ACTN</name>
<keyword evidence="2" id="KW-1185">Reference proteome</keyword>
<evidence type="ECO:0000313" key="1">
    <source>
        <dbReference type="EMBL" id="MDX2916089.1"/>
    </source>
</evidence>
<organism evidence="1 2">
    <name type="scientific">Streptomyces griseiscabiei</name>
    <dbReference type="NCBI Taxonomy" id="2993540"/>
    <lineage>
        <taxon>Bacteria</taxon>
        <taxon>Bacillati</taxon>
        <taxon>Actinomycetota</taxon>
        <taxon>Actinomycetes</taxon>
        <taxon>Kitasatosporales</taxon>
        <taxon>Streptomycetaceae</taxon>
        <taxon>Streptomyces</taxon>
    </lineage>
</organism>
<dbReference type="EMBL" id="JARAVY010000039">
    <property type="protein sequence ID" value="MDX2916089.1"/>
    <property type="molecule type" value="Genomic_DNA"/>
</dbReference>
<proteinExistence type="predicted"/>
<protein>
    <submittedName>
        <fullName evidence="1">Uncharacterized protein</fullName>
    </submittedName>
</protein>
<sequence>MTAQNPSMHARVAADALERLVRDVQAGRAEWSHPQFVRQGVDDLTRLHTAAATVLQQLAAAYGHLNRSGPPTDQTVTALNQAGQYTTTAVTQLRQARRTLH</sequence>
<comment type="caution">
    <text evidence="1">The sequence shown here is derived from an EMBL/GenBank/DDBJ whole genome shotgun (WGS) entry which is preliminary data.</text>
</comment>